<organism evidence="2 3">
    <name type="scientific">Phycicoccus duodecadis</name>
    <dbReference type="NCBI Taxonomy" id="173053"/>
    <lineage>
        <taxon>Bacteria</taxon>
        <taxon>Bacillati</taxon>
        <taxon>Actinomycetota</taxon>
        <taxon>Actinomycetes</taxon>
        <taxon>Micrococcales</taxon>
        <taxon>Intrasporangiaceae</taxon>
        <taxon>Phycicoccus</taxon>
    </lineage>
</organism>
<dbReference type="EMBL" id="PJNE01000001">
    <property type="protein sequence ID" value="PKW27616.1"/>
    <property type="molecule type" value="Genomic_DNA"/>
</dbReference>
<accession>A0A2N3YL75</accession>
<comment type="caution">
    <text evidence="2">The sequence shown here is derived from an EMBL/GenBank/DDBJ whole genome shotgun (WGS) entry which is preliminary data.</text>
</comment>
<proteinExistence type="predicted"/>
<reference evidence="2 3" key="1">
    <citation type="submission" date="2017-12" db="EMBL/GenBank/DDBJ databases">
        <title>Sequencing the genomes of 1000 Actinobacteria strains.</title>
        <authorList>
            <person name="Klenk H.-P."/>
        </authorList>
    </citation>
    <scope>NUCLEOTIDE SEQUENCE [LARGE SCALE GENOMIC DNA]</scope>
    <source>
        <strain evidence="2 3">DSM 12806</strain>
    </source>
</reference>
<dbReference type="OrthoDB" id="877274at2"/>
<evidence type="ECO:0000313" key="2">
    <source>
        <dbReference type="EMBL" id="PKW27616.1"/>
    </source>
</evidence>
<sequence>MEIPQHWVRVEGFSPHLGERGGPLSVWGWSETSDQDAERVGRERLAETLARVEREGRLAPGHGYYPRTPLREPLLEEVGPVEGAGGRLGVVTRNRMGCEVLCTESLLIADVDVEELAAEAQAQGRRGARARASASARGGGIGAFLRRAVLGRPDPAPMTPGTQDAAGLDGPSPAGAPHGPGYHAYPSDEGGAGVRVTPTGPERPSVAECLAAEPAWGLARSHPELGVRVYRTAAGLRVVVTGADAPPTSARARDILTALGTDPLYLELCATHASYRARLTPKPFRVGMPALPVRWPCADDAEERRWLRWVDEYERAAAAFAVCRLVSASGPVPSAAEQRLVELHDERSGVGARLPLA</sequence>
<dbReference type="Proteomes" id="UP000233781">
    <property type="component" value="Unassembled WGS sequence"/>
</dbReference>
<dbReference type="RefSeq" id="WP_101396016.1">
    <property type="nucleotide sequence ID" value="NZ_PJNE01000001.1"/>
</dbReference>
<evidence type="ECO:0000256" key="1">
    <source>
        <dbReference type="SAM" id="MobiDB-lite"/>
    </source>
</evidence>
<evidence type="ECO:0000313" key="3">
    <source>
        <dbReference type="Proteomes" id="UP000233781"/>
    </source>
</evidence>
<dbReference type="AlphaFoldDB" id="A0A2N3YL75"/>
<feature type="region of interest" description="Disordered" evidence="1">
    <location>
        <begin position="151"/>
        <end position="196"/>
    </location>
</feature>
<gene>
    <name evidence="2" type="ORF">ATL31_2466</name>
</gene>
<feature type="compositionally biased region" description="Low complexity" evidence="1">
    <location>
        <begin position="170"/>
        <end position="185"/>
    </location>
</feature>
<protein>
    <submittedName>
        <fullName evidence="2">Uncharacterized protein</fullName>
    </submittedName>
</protein>
<name>A0A2N3YL75_9MICO</name>
<keyword evidence="3" id="KW-1185">Reference proteome</keyword>